<gene>
    <name evidence="2" type="ORF">KDK_00300</name>
</gene>
<dbReference type="EMBL" id="BIFS01000001">
    <property type="protein sequence ID" value="GCE16230.1"/>
    <property type="molecule type" value="Genomic_DNA"/>
</dbReference>
<feature type="compositionally biased region" description="Low complexity" evidence="1">
    <location>
        <begin position="44"/>
        <end position="67"/>
    </location>
</feature>
<organism evidence="2 3">
    <name type="scientific">Dictyobacter kobayashii</name>
    <dbReference type="NCBI Taxonomy" id="2014872"/>
    <lineage>
        <taxon>Bacteria</taxon>
        <taxon>Bacillati</taxon>
        <taxon>Chloroflexota</taxon>
        <taxon>Ktedonobacteria</taxon>
        <taxon>Ktedonobacterales</taxon>
        <taxon>Dictyobacteraceae</taxon>
        <taxon>Dictyobacter</taxon>
    </lineage>
</organism>
<keyword evidence="3" id="KW-1185">Reference proteome</keyword>
<proteinExistence type="predicted"/>
<feature type="compositionally biased region" description="Polar residues" evidence="1">
    <location>
        <begin position="27"/>
        <end position="38"/>
    </location>
</feature>
<dbReference type="AlphaFoldDB" id="A0A402AAT1"/>
<evidence type="ECO:0000313" key="3">
    <source>
        <dbReference type="Proteomes" id="UP000287188"/>
    </source>
</evidence>
<comment type="caution">
    <text evidence="2">The sequence shown here is derived from an EMBL/GenBank/DDBJ whole genome shotgun (WGS) entry which is preliminary data.</text>
</comment>
<name>A0A402AAT1_9CHLR</name>
<protein>
    <submittedName>
        <fullName evidence="2">Uncharacterized protein</fullName>
    </submittedName>
</protein>
<dbReference type="Gene3D" id="1.20.1270.10">
    <property type="match status" value="1"/>
</dbReference>
<evidence type="ECO:0000313" key="2">
    <source>
        <dbReference type="EMBL" id="GCE16230.1"/>
    </source>
</evidence>
<evidence type="ECO:0000256" key="1">
    <source>
        <dbReference type="SAM" id="MobiDB-lite"/>
    </source>
</evidence>
<dbReference type="Proteomes" id="UP000287188">
    <property type="component" value="Unassembled WGS sequence"/>
</dbReference>
<reference evidence="3" key="1">
    <citation type="submission" date="2018-12" db="EMBL/GenBank/DDBJ databases">
        <title>Tengunoibacter tsumagoiensis gen. nov., sp. nov., Dictyobacter kobayashii sp. nov., D. alpinus sp. nov., and D. joshuensis sp. nov. and description of Dictyobacteraceae fam. nov. within the order Ktedonobacterales isolated from Tengu-no-mugimeshi.</title>
        <authorList>
            <person name="Wang C.M."/>
            <person name="Zheng Y."/>
            <person name="Sakai Y."/>
            <person name="Toyoda A."/>
            <person name="Minakuchi Y."/>
            <person name="Abe K."/>
            <person name="Yokota A."/>
            <person name="Yabe S."/>
        </authorList>
    </citation>
    <scope>NUCLEOTIDE SEQUENCE [LARGE SCALE GENOMIC DNA]</scope>
    <source>
        <strain evidence="3">Uno11</strain>
    </source>
</reference>
<accession>A0A402AAT1</accession>
<sequence>MRSEIEAKIKAVRDALSSNDITRVRTASNELETTTQRINPDVYSQAGTSAGTETSAGASTSDSDTGTVEGEYREV</sequence>
<dbReference type="InterPro" id="IPR029048">
    <property type="entry name" value="HSP70_C_sf"/>
</dbReference>
<feature type="region of interest" description="Disordered" evidence="1">
    <location>
        <begin position="27"/>
        <end position="75"/>
    </location>
</feature>